<keyword evidence="3" id="KW-0804">Transcription</keyword>
<dbReference type="EMBL" id="FNCG01000001">
    <property type="protein sequence ID" value="SDF75595.1"/>
    <property type="molecule type" value="Genomic_DNA"/>
</dbReference>
<dbReference type="GO" id="GO:0006354">
    <property type="term" value="P:DNA-templated transcription elongation"/>
    <property type="evidence" value="ECO:0007669"/>
    <property type="project" value="InterPro"/>
</dbReference>
<dbReference type="PANTHER" id="PTHR30265">
    <property type="entry name" value="RHO-INTERACTING TRANSCRIPTION TERMINATION FACTOR NUSG"/>
    <property type="match status" value="1"/>
</dbReference>
<dbReference type="InterPro" id="IPR005824">
    <property type="entry name" value="KOW"/>
</dbReference>
<evidence type="ECO:0000313" key="5">
    <source>
        <dbReference type="EMBL" id="SDF75595.1"/>
    </source>
</evidence>
<evidence type="ECO:0000313" key="6">
    <source>
        <dbReference type="Proteomes" id="UP000199705"/>
    </source>
</evidence>
<dbReference type="Pfam" id="PF02357">
    <property type="entry name" value="NusG"/>
    <property type="match status" value="1"/>
</dbReference>
<gene>
    <name evidence="5" type="ORF">SAMN05192573_101299</name>
</gene>
<name>A0A1G7NNC7_9SPHI</name>
<dbReference type="AlphaFoldDB" id="A0A1G7NNC7"/>
<evidence type="ECO:0000256" key="1">
    <source>
        <dbReference type="ARBA" id="ARBA00022814"/>
    </source>
</evidence>
<dbReference type="Proteomes" id="UP000199705">
    <property type="component" value="Unassembled WGS sequence"/>
</dbReference>
<proteinExistence type="predicted"/>
<evidence type="ECO:0000259" key="4">
    <source>
        <dbReference type="SMART" id="SM00739"/>
    </source>
</evidence>
<reference evidence="6" key="1">
    <citation type="submission" date="2016-10" db="EMBL/GenBank/DDBJ databases">
        <authorList>
            <person name="Varghese N."/>
            <person name="Submissions S."/>
        </authorList>
    </citation>
    <scope>NUCLEOTIDE SEQUENCE [LARGE SCALE GENOMIC DNA]</scope>
    <source>
        <strain evidence="6">Gh-67</strain>
    </source>
</reference>
<dbReference type="NCBIfam" id="NF033644">
    <property type="entry name" value="antiterm_UpxY"/>
    <property type="match status" value="1"/>
</dbReference>
<dbReference type="PANTHER" id="PTHR30265:SF4">
    <property type="entry name" value="KOW MOTIF FAMILY PROTEIN, EXPRESSED"/>
    <property type="match status" value="1"/>
</dbReference>
<dbReference type="SUPFAM" id="SSF82679">
    <property type="entry name" value="N-utilization substance G protein NusG, N-terminal domain"/>
    <property type="match status" value="1"/>
</dbReference>
<dbReference type="GO" id="GO:0031564">
    <property type="term" value="P:transcription antitermination"/>
    <property type="evidence" value="ECO:0007669"/>
    <property type="project" value="UniProtKB-KW"/>
</dbReference>
<dbReference type="InterPro" id="IPR006645">
    <property type="entry name" value="NGN-like_dom"/>
</dbReference>
<sequence length="187" mass="21745">METQLRTPQFRMTNYHEKKWLVIYTKPRWEKKVDKLLKQNGIECYCPVRDVVSQWSDRKKEISVPLFSSYVFVHVDAYEQSRALYVMGALGFVYYMGKPAVVRDNVIDEIRTNLVRYKDMEIVSLNNLTVGDTVKIKDGALVNQMGKVLQIQGKNVLMIFETINCALVTRVSIQNLSVHNISRNHEN</sequence>
<dbReference type="InterPro" id="IPR008991">
    <property type="entry name" value="Translation_prot_SH3-like_sf"/>
</dbReference>
<dbReference type="Gene3D" id="3.30.70.940">
    <property type="entry name" value="NusG, N-terminal domain"/>
    <property type="match status" value="1"/>
</dbReference>
<keyword evidence="1" id="KW-0889">Transcription antitermination</keyword>
<organism evidence="5 6">
    <name type="scientific">Mucilaginibacter gossypii</name>
    <dbReference type="NCBI Taxonomy" id="551996"/>
    <lineage>
        <taxon>Bacteria</taxon>
        <taxon>Pseudomonadati</taxon>
        <taxon>Bacteroidota</taxon>
        <taxon>Sphingobacteriia</taxon>
        <taxon>Sphingobacteriales</taxon>
        <taxon>Sphingobacteriaceae</taxon>
        <taxon>Mucilaginibacter</taxon>
    </lineage>
</organism>
<accession>A0A1G7NNC7</accession>
<dbReference type="CDD" id="cd09895">
    <property type="entry name" value="NGN_SP_UpxY"/>
    <property type="match status" value="1"/>
</dbReference>
<dbReference type="InterPro" id="IPR036735">
    <property type="entry name" value="NGN_dom_sf"/>
</dbReference>
<dbReference type="SMART" id="SM00739">
    <property type="entry name" value="KOW"/>
    <property type="match status" value="1"/>
</dbReference>
<keyword evidence="6" id="KW-1185">Reference proteome</keyword>
<dbReference type="STRING" id="551996.SAMN05192573_101299"/>
<dbReference type="SUPFAM" id="SSF50104">
    <property type="entry name" value="Translation proteins SH3-like domain"/>
    <property type="match status" value="1"/>
</dbReference>
<keyword evidence="2" id="KW-0805">Transcription regulation</keyword>
<feature type="domain" description="KOW" evidence="4">
    <location>
        <begin position="127"/>
        <end position="154"/>
    </location>
</feature>
<evidence type="ECO:0000256" key="3">
    <source>
        <dbReference type="ARBA" id="ARBA00023163"/>
    </source>
</evidence>
<dbReference type="InterPro" id="IPR043425">
    <property type="entry name" value="NusG-like"/>
</dbReference>
<evidence type="ECO:0000256" key="2">
    <source>
        <dbReference type="ARBA" id="ARBA00023015"/>
    </source>
</evidence>
<protein>
    <submittedName>
        <fullName evidence="5">Transcription antitermination factor NusG</fullName>
    </submittedName>
</protein>